<evidence type="ECO:0000313" key="2">
    <source>
        <dbReference type="EMBL" id="CAC5425951.1"/>
    </source>
</evidence>
<evidence type="ECO:0000313" key="3">
    <source>
        <dbReference type="Proteomes" id="UP000507470"/>
    </source>
</evidence>
<accession>A0A6J8F357</accession>
<dbReference type="EMBL" id="CACVKT020010330">
    <property type="protein sequence ID" value="CAC5425951.1"/>
    <property type="molecule type" value="Genomic_DNA"/>
</dbReference>
<reference evidence="2 3" key="1">
    <citation type="submission" date="2020-06" db="EMBL/GenBank/DDBJ databases">
        <authorList>
            <person name="Li R."/>
            <person name="Bekaert M."/>
        </authorList>
    </citation>
    <scope>NUCLEOTIDE SEQUENCE [LARGE SCALE GENOMIC DNA]</scope>
    <source>
        <strain evidence="3">wild</strain>
    </source>
</reference>
<keyword evidence="3" id="KW-1185">Reference proteome</keyword>
<feature type="transmembrane region" description="Helical" evidence="1">
    <location>
        <begin position="369"/>
        <end position="394"/>
    </location>
</feature>
<dbReference type="AlphaFoldDB" id="A0A6J8F357"/>
<keyword evidence="1" id="KW-1133">Transmembrane helix</keyword>
<sequence>MYDYSYWCYLSRSSYFNNSLYYGLKRYLNVPLQLLGYKCCRDSGGKKRLICDHKNVIENSYQLIPFYIGLVFLVYFPLALLKFGHEVLESSNDIKHLSLQSEYSIIPNQDDDYIFMRTRGPISVFKMIVSAFGLADQHPVIVSRIRRVIFVTLAPFLVYIFILLYYKKGRYLIKEIVNHRIPHGFVSVVGGFTESLDLYLPMFGGPAISLILYLIVGLILTLVPRSLSDILQLGLSPDESTYSTLLTLDLATIEKFSKKKCSQISGYRRFYSVMRGSLYMLINPSFWCFVLSFQKTRLRKVIDKLCPGCVGTTCMAIICLPVFVTYFCFCILETVLMIFYYGFPFCYFVVSTAKGYAKYFQSAQQKQTFMLNVVLSILFPICFLFFMFMLVMISLETFMIIGYFIFFVYLSLVIFPGWSFGFVYYVIMFILYVHSVLKDFKQEYQDLLHHTIQASVKVEKAALAKELLNKRPNCTGCSMSEFIAISNRIPLEIFNQTTSIQHDNRIEYVRFRKQIPGVRRDLYRFVIDRSYPVHIAFFHIIVQILVLQVVVLISILFISTYIKRESSRDSSDVLNVMCVIIVTMIPNLVRIFFCKVHNNKVRKRKIRQRVIEFWRAKNNVYIDDDNE</sequence>
<evidence type="ECO:0000256" key="1">
    <source>
        <dbReference type="SAM" id="Phobius"/>
    </source>
</evidence>
<dbReference type="Proteomes" id="UP000507470">
    <property type="component" value="Unassembled WGS sequence"/>
</dbReference>
<protein>
    <submittedName>
        <fullName evidence="2">Uncharacterized protein</fullName>
    </submittedName>
</protein>
<gene>
    <name evidence="2" type="ORF">MCOR_57715</name>
</gene>
<keyword evidence="1" id="KW-0812">Transmembrane</keyword>
<name>A0A6J8F357_MYTCO</name>
<feature type="transmembrane region" description="Helical" evidence="1">
    <location>
        <begin position="198"/>
        <end position="223"/>
    </location>
</feature>
<organism evidence="2 3">
    <name type="scientific">Mytilus coruscus</name>
    <name type="common">Sea mussel</name>
    <dbReference type="NCBI Taxonomy" id="42192"/>
    <lineage>
        <taxon>Eukaryota</taxon>
        <taxon>Metazoa</taxon>
        <taxon>Spiralia</taxon>
        <taxon>Lophotrochozoa</taxon>
        <taxon>Mollusca</taxon>
        <taxon>Bivalvia</taxon>
        <taxon>Autobranchia</taxon>
        <taxon>Pteriomorphia</taxon>
        <taxon>Mytilida</taxon>
        <taxon>Mytiloidea</taxon>
        <taxon>Mytilidae</taxon>
        <taxon>Mytilinae</taxon>
        <taxon>Mytilus</taxon>
    </lineage>
</organism>
<keyword evidence="1" id="KW-0472">Membrane</keyword>
<feature type="transmembrane region" description="Helical" evidence="1">
    <location>
        <begin position="400"/>
        <end position="433"/>
    </location>
</feature>
<feature type="transmembrane region" description="Helical" evidence="1">
    <location>
        <begin position="64"/>
        <end position="81"/>
    </location>
</feature>
<feature type="transmembrane region" description="Helical" evidence="1">
    <location>
        <begin position="338"/>
        <end position="357"/>
    </location>
</feature>
<feature type="transmembrane region" description="Helical" evidence="1">
    <location>
        <begin position="574"/>
        <end position="593"/>
    </location>
</feature>
<feature type="transmembrane region" description="Helical" evidence="1">
    <location>
        <begin position="148"/>
        <end position="166"/>
    </location>
</feature>
<dbReference type="OrthoDB" id="6087899at2759"/>
<feature type="transmembrane region" description="Helical" evidence="1">
    <location>
        <begin position="537"/>
        <end position="562"/>
    </location>
</feature>
<feature type="transmembrane region" description="Helical" evidence="1">
    <location>
        <begin position="305"/>
        <end position="332"/>
    </location>
</feature>
<feature type="transmembrane region" description="Helical" evidence="1">
    <location>
        <begin position="124"/>
        <end position="142"/>
    </location>
</feature>
<proteinExistence type="predicted"/>